<dbReference type="EMBL" id="CP095074">
    <property type="protein sequence ID" value="UOQ94566.1"/>
    <property type="molecule type" value="Genomic_DNA"/>
</dbReference>
<keyword evidence="2" id="KW-1185">Reference proteome</keyword>
<sequence>MGDMEALYLNHKEIYVLLGLLEAPIAFGIEDPFSALSDQKIKTEWEEVIIDLKDRELVGKGKMEYSGSMKK</sequence>
<proteinExistence type="predicted"/>
<evidence type="ECO:0000313" key="2">
    <source>
        <dbReference type="Proteomes" id="UP000831880"/>
    </source>
</evidence>
<dbReference type="RefSeq" id="WP_244754396.1">
    <property type="nucleotide sequence ID" value="NZ_CP095074.1"/>
</dbReference>
<gene>
    <name evidence="1" type="ORF">MUO14_06345</name>
</gene>
<organism evidence="1 2">
    <name type="scientific">Halobacillus shinanisalinarum</name>
    <dbReference type="NCBI Taxonomy" id="2932258"/>
    <lineage>
        <taxon>Bacteria</taxon>
        <taxon>Bacillati</taxon>
        <taxon>Bacillota</taxon>
        <taxon>Bacilli</taxon>
        <taxon>Bacillales</taxon>
        <taxon>Bacillaceae</taxon>
        <taxon>Halobacillus</taxon>
    </lineage>
</organism>
<accession>A0ABY4H301</accession>
<protein>
    <submittedName>
        <fullName evidence="1">Uncharacterized protein</fullName>
    </submittedName>
</protein>
<reference evidence="1 2" key="1">
    <citation type="submission" date="2022-04" db="EMBL/GenBank/DDBJ databases">
        <title>Halobacillus sp. isolated from saltern.</title>
        <authorList>
            <person name="Won M."/>
            <person name="Lee C.-M."/>
            <person name="Woen H.-Y."/>
            <person name="Kwon S.-W."/>
        </authorList>
    </citation>
    <scope>NUCLEOTIDE SEQUENCE [LARGE SCALE GENOMIC DNA]</scope>
    <source>
        <strain evidence="1 2">SSTM10-2</strain>
    </source>
</reference>
<name>A0ABY4H301_9BACI</name>
<dbReference type="Proteomes" id="UP000831880">
    <property type="component" value="Chromosome"/>
</dbReference>
<evidence type="ECO:0000313" key="1">
    <source>
        <dbReference type="EMBL" id="UOQ94566.1"/>
    </source>
</evidence>